<organism evidence="2 3">
    <name type="scientific">Gimesia alba</name>
    <dbReference type="NCBI Taxonomy" id="2527973"/>
    <lineage>
        <taxon>Bacteria</taxon>
        <taxon>Pseudomonadati</taxon>
        <taxon>Planctomycetota</taxon>
        <taxon>Planctomycetia</taxon>
        <taxon>Planctomycetales</taxon>
        <taxon>Planctomycetaceae</taxon>
        <taxon>Gimesia</taxon>
    </lineage>
</organism>
<dbReference type="AlphaFoldDB" id="A0A517R858"/>
<keyword evidence="3" id="KW-1185">Reference proteome</keyword>
<dbReference type="Proteomes" id="UP000317171">
    <property type="component" value="Chromosome"/>
</dbReference>
<proteinExistence type="predicted"/>
<evidence type="ECO:0000256" key="1">
    <source>
        <dbReference type="SAM" id="MobiDB-lite"/>
    </source>
</evidence>
<name>A0A517R858_9PLAN</name>
<evidence type="ECO:0000313" key="2">
    <source>
        <dbReference type="EMBL" id="QDT40062.1"/>
    </source>
</evidence>
<gene>
    <name evidence="2" type="ORF">Pan241w_01150</name>
</gene>
<dbReference type="KEGG" id="gaz:Pan241w_01150"/>
<dbReference type="EMBL" id="CP036269">
    <property type="protein sequence ID" value="QDT40062.1"/>
    <property type="molecule type" value="Genomic_DNA"/>
</dbReference>
<protein>
    <submittedName>
        <fullName evidence="2">Uncharacterized protein</fullName>
    </submittedName>
</protein>
<sequence>MKKINRTASVALSCIWDVVLLTRTYRRLAGMCLLAVTFLMGTPHIVSAANEFDGFLHIVRVCDRVPELPPSRNQLSKEKQQEFEAVWTQVVVAGEKLESLWEQEVKNDPLMRRALKACDRHIQLEMQYNNLSHQLIAEYGAKKFREMETKWASWSKTQANDWLDLEDQDLIRLSIWVLSYGGDQSWLKREPLSRFANPFSESDDNRNRNQKDERRRKGKLSASAQNPSEKLSEAEVIEVYKAGIRWLRQQNRNKVVPEIPVRMQQYLKLRAEADYLFEAGETYLRMTPRPKVEAAKQEFTSLVKKAATIRPDLNEALMKAHQAKQQQNQ</sequence>
<reference evidence="2 3" key="1">
    <citation type="submission" date="2019-02" db="EMBL/GenBank/DDBJ databases">
        <title>Deep-cultivation of Planctomycetes and their phenomic and genomic characterization uncovers novel biology.</title>
        <authorList>
            <person name="Wiegand S."/>
            <person name="Jogler M."/>
            <person name="Boedeker C."/>
            <person name="Pinto D."/>
            <person name="Vollmers J."/>
            <person name="Rivas-Marin E."/>
            <person name="Kohn T."/>
            <person name="Peeters S.H."/>
            <person name="Heuer A."/>
            <person name="Rast P."/>
            <person name="Oberbeckmann S."/>
            <person name="Bunk B."/>
            <person name="Jeske O."/>
            <person name="Meyerdierks A."/>
            <person name="Storesund J.E."/>
            <person name="Kallscheuer N."/>
            <person name="Luecker S."/>
            <person name="Lage O.M."/>
            <person name="Pohl T."/>
            <person name="Merkel B.J."/>
            <person name="Hornburger P."/>
            <person name="Mueller R.-W."/>
            <person name="Bruemmer F."/>
            <person name="Labrenz M."/>
            <person name="Spormann A.M."/>
            <person name="Op den Camp H."/>
            <person name="Overmann J."/>
            <person name="Amann R."/>
            <person name="Jetten M.S.M."/>
            <person name="Mascher T."/>
            <person name="Medema M.H."/>
            <person name="Devos D.P."/>
            <person name="Kaster A.-K."/>
            <person name="Ovreas L."/>
            <person name="Rohde M."/>
            <person name="Galperin M.Y."/>
            <person name="Jogler C."/>
        </authorList>
    </citation>
    <scope>NUCLEOTIDE SEQUENCE [LARGE SCALE GENOMIC DNA]</scope>
    <source>
        <strain evidence="2 3">Pan241w</strain>
    </source>
</reference>
<evidence type="ECO:0000313" key="3">
    <source>
        <dbReference type="Proteomes" id="UP000317171"/>
    </source>
</evidence>
<feature type="compositionally biased region" description="Basic and acidic residues" evidence="1">
    <location>
        <begin position="203"/>
        <end position="215"/>
    </location>
</feature>
<accession>A0A517R858</accession>
<dbReference type="RefSeq" id="WP_145209385.1">
    <property type="nucleotide sequence ID" value="NZ_CP036269.1"/>
</dbReference>
<dbReference type="OrthoDB" id="9953187at2"/>
<feature type="region of interest" description="Disordered" evidence="1">
    <location>
        <begin position="197"/>
        <end position="227"/>
    </location>
</feature>